<reference evidence="2 3" key="2">
    <citation type="submission" date="2016-12" db="EMBL/GenBank/DDBJ databases">
        <title>Draft Genome Sequence of Cystobacter ferrugineus Strain Cbfe23.</title>
        <authorList>
            <person name="Akbar S."/>
            <person name="Dowd S.E."/>
            <person name="Stevens D.C."/>
        </authorList>
    </citation>
    <scope>NUCLEOTIDE SEQUENCE [LARGE SCALE GENOMIC DNA]</scope>
    <source>
        <strain evidence="2 3">Cbfe23</strain>
    </source>
</reference>
<dbReference type="Proteomes" id="UP000182229">
    <property type="component" value="Unassembled WGS sequence"/>
</dbReference>
<accession>A0A1L9B644</accession>
<sequence length="180" mass="19517">MWQCLVPGQYEFSEEGITVRLPPQAGETVLMFNTDSDAFRDGQPGVKACDLVFFYRGPSVSKPALLFVELKGSDYAAAEAQLDNAFKRVWAQMDPQCQGGETRVGAVAVVGRSVMMDVKARIKQAWQERGLEFRYHFGALGKTVDLRPNLQDTRKVKPAPAPPDGASGPTSPPSGSVGTP</sequence>
<name>A0A1L9B644_9BACT</name>
<proteinExistence type="predicted"/>
<evidence type="ECO:0000313" key="3">
    <source>
        <dbReference type="Proteomes" id="UP000182229"/>
    </source>
</evidence>
<dbReference type="EMBL" id="MPIN01000007">
    <property type="protein sequence ID" value="OJH37721.1"/>
    <property type="molecule type" value="Genomic_DNA"/>
</dbReference>
<organism evidence="2 3">
    <name type="scientific">Cystobacter ferrugineus</name>
    <dbReference type="NCBI Taxonomy" id="83449"/>
    <lineage>
        <taxon>Bacteria</taxon>
        <taxon>Pseudomonadati</taxon>
        <taxon>Myxococcota</taxon>
        <taxon>Myxococcia</taxon>
        <taxon>Myxococcales</taxon>
        <taxon>Cystobacterineae</taxon>
        <taxon>Archangiaceae</taxon>
        <taxon>Cystobacter</taxon>
    </lineage>
</organism>
<evidence type="ECO:0000256" key="1">
    <source>
        <dbReference type="SAM" id="MobiDB-lite"/>
    </source>
</evidence>
<protein>
    <submittedName>
        <fullName evidence="2">Uncharacterized protein</fullName>
    </submittedName>
</protein>
<dbReference type="AlphaFoldDB" id="A0A1L9B644"/>
<feature type="region of interest" description="Disordered" evidence="1">
    <location>
        <begin position="146"/>
        <end position="180"/>
    </location>
</feature>
<reference evidence="3" key="1">
    <citation type="submission" date="2016-11" db="EMBL/GenBank/DDBJ databases">
        <authorList>
            <person name="Shukria A."/>
            <person name="Stevens D.C."/>
        </authorList>
    </citation>
    <scope>NUCLEOTIDE SEQUENCE [LARGE SCALE GENOMIC DNA]</scope>
    <source>
        <strain evidence="3">Cbfe23</strain>
    </source>
</reference>
<comment type="caution">
    <text evidence="2">The sequence shown here is derived from an EMBL/GenBank/DDBJ whole genome shotgun (WGS) entry which is preliminary data.</text>
</comment>
<feature type="compositionally biased region" description="Low complexity" evidence="1">
    <location>
        <begin position="164"/>
        <end position="180"/>
    </location>
</feature>
<keyword evidence="3" id="KW-1185">Reference proteome</keyword>
<gene>
    <name evidence="2" type="ORF">BON30_26385</name>
</gene>
<evidence type="ECO:0000313" key="2">
    <source>
        <dbReference type="EMBL" id="OJH37721.1"/>
    </source>
</evidence>
<dbReference type="STRING" id="83449.BON30_26385"/>